<keyword evidence="9 10" id="KW-0472">Membrane</keyword>
<feature type="chain" id="PRO_5031286674" description="Bidirectional sugar transporter SWEET" evidence="11">
    <location>
        <begin position="30"/>
        <end position="387"/>
    </location>
</feature>
<name>A0A7S2G6H8_9STRA</name>
<feature type="signal peptide" evidence="11">
    <location>
        <begin position="1"/>
        <end position="29"/>
    </location>
</feature>
<evidence type="ECO:0000256" key="5">
    <source>
        <dbReference type="ARBA" id="ARBA00022597"/>
    </source>
</evidence>
<evidence type="ECO:0000256" key="2">
    <source>
        <dbReference type="ARBA" id="ARBA00007809"/>
    </source>
</evidence>
<evidence type="ECO:0000256" key="4">
    <source>
        <dbReference type="ARBA" id="ARBA00022475"/>
    </source>
</evidence>
<feature type="transmembrane region" description="Helical" evidence="10">
    <location>
        <begin position="252"/>
        <end position="275"/>
    </location>
</feature>
<evidence type="ECO:0000256" key="3">
    <source>
        <dbReference type="ARBA" id="ARBA00022448"/>
    </source>
</evidence>
<evidence type="ECO:0000256" key="8">
    <source>
        <dbReference type="ARBA" id="ARBA00022989"/>
    </source>
</evidence>
<comment type="similarity">
    <text evidence="2">Belongs to the SWEET sugar transporter family.</text>
</comment>
<keyword evidence="11" id="KW-0732">Signal</keyword>
<feature type="transmembrane region" description="Helical" evidence="10">
    <location>
        <begin position="135"/>
        <end position="156"/>
    </location>
</feature>
<evidence type="ECO:0000256" key="7">
    <source>
        <dbReference type="ARBA" id="ARBA00022737"/>
    </source>
</evidence>
<dbReference type="EMBL" id="HBGS01031354">
    <property type="protein sequence ID" value="CAD9431053.1"/>
    <property type="molecule type" value="Transcribed_RNA"/>
</dbReference>
<evidence type="ECO:0008006" key="13">
    <source>
        <dbReference type="Google" id="ProtNLM"/>
    </source>
</evidence>
<evidence type="ECO:0000256" key="10">
    <source>
        <dbReference type="SAM" id="Phobius"/>
    </source>
</evidence>
<comment type="subcellular location">
    <subcellularLocation>
        <location evidence="1">Cell membrane</location>
        <topology evidence="1">Multi-pass membrane protein</topology>
    </subcellularLocation>
</comment>
<feature type="transmembrane region" description="Helical" evidence="10">
    <location>
        <begin position="168"/>
        <end position="189"/>
    </location>
</feature>
<dbReference type="GO" id="GO:0051119">
    <property type="term" value="F:sugar transmembrane transporter activity"/>
    <property type="evidence" value="ECO:0007669"/>
    <property type="project" value="InterPro"/>
</dbReference>
<dbReference type="GO" id="GO:0005886">
    <property type="term" value="C:plasma membrane"/>
    <property type="evidence" value="ECO:0007669"/>
    <property type="project" value="UniProtKB-SubCell"/>
</dbReference>
<dbReference type="Pfam" id="PF03083">
    <property type="entry name" value="MtN3_slv"/>
    <property type="match status" value="2"/>
</dbReference>
<evidence type="ECO:0000313" key="12">
    <source>
        <dbReference type="EMBL" id="CAD9431053.1"/>
    </source>
</evidence>
<evidence type="ECO:0000256" key="11">
    <source>
        <dbReference type="SAM" id="SignalP"/>
    </source>
</evidence>
<evidence type="ECO:0000256" key="6">
    <source>
        <dbReference type="ARBA" id="ARBA00022692"/>
    </source>
</evidence>
<protein>
    <recommendedName>
        <fullName evidence="13">Bidirectional sugar transporter SWEET</fullName>
    </recommendedName>
</protein>
<dbReference type="InterPro" id="IPR004316">
    <property type="entry name" value="SWEET_rpt"/>
</dbReference>
<feature type="transmembrane region" description="Helical" evidence="10">
    <location>
        <begin position="102"/>
        <end position="123"/>
    </location>
</feature>
<organism evidence="12">
    <name type="scientific">Octactis speculum</name>
    <dbReference type="NCBI Taxonomy" id="3111310"/>
    <lineage>
        <taxon>Eukaryota</taxon>
        <taxon>Sar</taxon>
        <taxon>Stramenopiles</taxon>
        <taxon>Ochrophyta</taxon>
        <taxon>Dictyochophyceae</taxon>
        <taxon>Dictyochales</taxon>
        <taxon>Dictyochaceae</taxon>
        <taxon>Octactis</taxon>
    </lineage>
</organism>
<dbReference type="AlphaFoldDB" id="A0A7S2G6H8"/>
<dbReference type="InterPro" id="IPR047664">
    <property type="entry name" value="SWEET"/>
</dbReference>
<keyword evidence="3" id="KW-0813">Transport</keyword>
<dbReference type="FunFam" id="1.20.1280.290:FF:000002">
    <property type="entry name" value="Bidirectional sugar transporter SWEET"/>
    <property type="match status" value="1"/>
</dbReference>
<keyword evidence="8 10" id="KW-1133">Transmembrane helix</keyword>
<proteinExistence type="inferred from homology"/>
<accession>A0A7S2G6H8</accession>
<feature type="transmembrane region" description="Helical" evidence="10">
    <location>
        <begin position="229"/>
        <end position="246"/>
    </location>
</feature>
<evidence type="ECO:0000256" key="9">
    <source>
        <dbReference type="ARBA" id="ARBA00023136"/>
    </source>
</evidence>
<gene>
    <name evidence="12" type="ORF">DSPE1174_LOCUS16031</name>
</gene>
<evidence type="ECO:0000256" key="1">
    <source>
        <dbReference type="ARBA" id="ARBA00004651"/>
    </source>
</evidence>
<dbReference type="PANTHER" id="PTHR10791">
    <property type="entry name" value="RAG1-ACTIVATING PROTEIN 1"/>
    <property type="match status" value="1"/>
</dbReference>
<dbReference type="Gene3D" id="1.20.1280.290">
    <property type="match status" value="2"/>
</dbReference>
<keyword evidence="5" id="KW-0762">Sugar transport</keyword>
<feature type="transmembrane region" description="Helical" evidence="10">
    <location>
        <begin position="195"/>
        <end position="217"/>
    </location>
</feature>
<sequence length="387" mass="43149">MRQIFHRRRATMQCTTMIIMMALHMSVSSAPPIRDWTDIDSYTEEKSPLETFKNVTDEVVQPSPMKVPLYMEIIATSATIANLLLFIAPISTMKEMLIQKSVGSYSPLPYIFTFTSCSFWATYCFDLGDRLAPGIVNAIGLFLNSIYIMLFLYCMRQSPDKTGLINQLSIQFGVFGSIIGGSFLLSPIWRSGLLGSLAACLCLMAYASPLAVIRIVVETGSVRYMPLPLSLAVFAASGSWALYGYLKHDQFLFIPNAVGCILGATQLFVYAIVYVRFKQNQDIISAIREAKTSLPTGSTCNLETRKARQYGALSLVDRDDPDLPSGLLRRHSKSLIKLASLSDLTQELSYWERESSIVIPSFDSDSSFVRRVSTESSFVTDEHPFEI</sequence>
<keyword evidence="4" id="KW-1003">Cell membrane</keyword>
<keyword evidence="7" id="KW-0677">Repeat</keyword>
<keyword evidence="6 10" id="KW-0812">Transmembrane</keyword>
<dbReference type="PANTHER" id="PTHR10791:SF30">
    <property type="entry name" value="SUGAR TRANSPORTER SWEET1"/>
    <property type="match status" value="1"/>
</dbReference>
<reference evidence="12" key="1">
    <citation type="submission" date="2021-01" db="EMBL/GenBank/DDBJ databases">
        <authorList>
            <person name="Corre E."/>
            <person name="Pelletier E."/>
            <person name="Niang G."/>
            <person name="Scheremetjew M."/>
            <person name="Finn R."/>
            <person name="Kale V."/>
            <person name="Holt S."/>
            <person name="Cochrane G."/>
            <person name="Meng A."/>
            <person name="Brown T."/>
            <person name="Cohen L."/>
        </authorList>
    </citation>
    <scope>NUCLEOTIDE SEQUENCE</scope>
    <source>
        <strain evidence="12">CCMP1381</strain>
    </source>
</reference>